<dbReference type="InterPro" id="IPR029045">
    <property type="entry name" value="ClpP/crotonase-like_dom_sf"/>
</dbReference>
<comment type="similarity">
    <text evidence="1 7 12">Belongs to the peptidase S14 family.</text>
</comment>
<dbReference type="GO" id="GO:0005737">
    <property type="term" value="C:cytoplasm"/>
    <property type="evidence" value="ECO:0007669"/>
    <property type="project" value="UniProtKB-SubCell"/>
</dbReference>
<feature type="active site" description="Nucleophile" evidence="7">
    <location>
        <position position="106"/>
    </location>
</feature>
<dbReference type="GO" id="GO:0004176">
    <property type="term" value="F:ATP-dependent peptidase activity"/>
    <property type="evidence" value="ECO:0007669"/>
    <property type="project" value="InterPro"/>
</dbReference>
<keyword evidence="5 7" id="KW-0720">Serine protease</keyword>
<dbReference type="RefSeq" id="WP_022714808.1">
    <property type="nucleotide sequence ID" value="NZ_ATTQ01000005.1"/>
</dbReference>
<evidence type="ECO:0000256" key="7">
    <source>
        <dbReference type="HAMAP-Rule" id="MF_00444"/>
    </source>
</evidence>
<dbReference type="PRINTS" id="PR00127">
    <property type="entry name" value="CLPPROTEASEP"/>
</dbReference>
<sequence length="211" mass="23507">MRNPVDTAMALVPMVVEQTNRGERSYDIYSRLLKERIIFLTGAVEDHMATLVCAQLLFLEAENPKKEIALYINSPGGVVSAGMAIYDTMQFIKPAVSTLCIGQAASMGSLLLAAGHKDMRFATPNSRIMVHQPSGGFQGQASDIERHAKDILKMKRRLNEVYVKHTGRSYEEVEKTLDRDHFMDADEAQSWGVIDKVLTSRIEMEGDQASN</sequence>
<keyword evidence="2 7" id="KW-0963">Cytoplasm</keyword>
<dbReference type="EMBL" id="VISO01000003">
    <property type="protein sequence ID" value="TVZ64451.1"/>
    <property type="molecule type" value="Genomic_DNA"/>
</dbReference>
<keyword evidence="3 7" id="KW-0645">Protease</keyword>
<dbReference type="GO" id="GO:0009368">
    <property type="term" value="C:endopeptidase Clp complex"/>
    <property type="evidence" value="ECO:0007669"/>
    <property type="project" value="TreeGrafter"/>
</dbReference>
<dbReference type="InterPro" id="IPR033135">
    <property type="entry name" value="ClpP_His_AS"/>
</dbReference>
<gene>
    <name evidence="7" type="primary">clpP</name>
    <name evidence="13" type="ORF">BCL32_4701</name>
</gene>
<proteinExistence type="inferred from homology"/>
<name>A0A559SQ13_9HYPH</name>
<dbReference type="GO" id="GO:0051117">
    <property type="term" value="F:ATPase binding"/>
    <property type="evidence" value="ECO:0007669"/>
    <property type="project" value="TreeGrafter"/>
</dbReference>
<dbReference type="Proteomes" id="UP000319824">
    <property type="component" value="Unassembled WGS sequence"/>
</dbReference>
<dbReference type="NCBIfam" id="NF009205">
    <property type="entry name" value="PRK12553.1"/>
    <property type="match status" value="1"/>
</dbReference>
<comment type="function">
    <text evidence="7 11">Cleaves peptides in various proteins in a process that requires ATP hydrolysis. Has a chymotrypsin-like activity. Plays a major role in the degradation of misfolded proteins.</text>
</comment>
<evidence type="ECO:0000313" key="13">
    <source>
        <dbReference type="EMBL" id="TVZ64451.1"/>
    </source>
</evidence>
<dbReference type="PROSITE" id="PS00381">
    <property type="entry name" value="CLP_PROTEASE_SER"/>
    <property type="match status" value="1"/>
</dbReference>
<comment type="catalytic activity">
    <reaction evidence="6 7 9">
        <text>Hydrolysis of proteins to small peptides in the presence of ATP and magnesium. alpha-casein is the usual test substrate. In the absence of ATP, only oligopeptides shorter than five residues are hydrolyzed (such as succinyl-Leu-Tyr-|-NHMec, and Leu-Tyr-Leu-|-Tyr-Trp, in which cleavage of the -Tyr-|-Leu- and -Tyr-|-Trp bonds also occurs).</text>
        <dbReference type="EC" id="3.4.21.92"/>
    </reaction>
</comment>
<evidence type="ECO:0000256" key="6">
    <source>
        <dbReference type="ARBA" id="ARBA00034021"/>
    </source>
</evidence>
<dbReference type="InterPro" id="IPR018215">
    <property type="entry name" value="ClpP_Ser_AS"/>
</dbReference>
<evidence type="ECO:0000313" key="14">
    <source>
        <dbReference type="Proteomes" id="UP000319824"/>
    </source>
</evidence>
<evidence type="ECO:0000256" key="10">
    <source>
        <dbReference type="RuleBase" id="RU000549"/>
    </source>
</evidence>
<organism evidence="13 14">
    <name type="scientific">Rhizobium mongolense USDA 1844</name>
    <dbReference type="NCBI Taxonomy" id="1079460"/>
    <lineage>
        <taxon>Bacteria</taxon>
        <taxon>Pseudomonadati</taxon>
        <taxon>Pseudomonadota</taxon>
        <taxon>Alphaproteobacteria</taxon>
        <taxon>Hyphomicrobiales</taxon>
        <taxon>Rhizobiaceae</taxon>
        <taxon>Rhizobium/Agrobacterium group</taxon>
        <taxon>Rhizobium</taxon>
    </lineage>
</organism>
<evidence type="ECO:0000256" key="5">
    <source>
        <dbReference type="ARBA" id="ARBA00022825"/>
    </source>
</evidence>
<dbReference type="Pfam" id="PF00574">
    <property type="entry name" value="CLP_protease"/>
    <property type="match status" value="1"/>
</dbReference>
<dbReference type="PROSITE" id="PS00382">
    <property type="entry name" value="CLP_PROTEASE_HIS"/>
    <property type="match status" value="1"/>
</dbReference>
<dbReference type="AlphaFoldDB" id="A0A559SQ13"/>
<dbReference type="PANTHER" id="PTHR10381:SF70">
    <property type="entry name" value="ATP-DEPENDENT CLP PROTEASE PROTEOLYTIC SUBUNIT"/>
    <property type="match status" value="1"/>
</dbReference>
<evidence type="ECO:0000256" key="12">
    <source>
        <dbReference type="RuleBase" id="RU003567"/>
    </source>
</evidence>
<dbReference type="HAMAP" id="MF_00444">
    <property type="entry name" value="ClpP"/>
    <property type="match status" value="1"/>
</dbReference>
<comment type="subcellular location">
    <subcellularLocation>
        <location evidence="7">Cytoplasm</location>
    </subcellularLocation>
</comment>
<dbReference type="InterPro" id="IPR001907">
    <property type="entry name" value="ClpP"/>
</dbReference>
<dbReference type="EC" id="3.4.21.92" evidence="7 10"/>
<dbReference type="Gene3D" id="3.90.226.10">
    <property type="entry name" value="2-enoyl-CoA Hydratase, Chain A, domain 1"/>
    <property type="match status" value="1"/>
</dbReference>
<evidence type="ECO:0000256" key="11">
    <source>
        <dbReference type="RuleBase" id="RU000550"/>
    </source>
</evidence>
<evidence type="ECO:0000256" key="4">
    <source>
        <dbReference type="ARBA" id="ARBA00022801"/>
    </source>
</evidence>
<comment type="subunit">
    <text evidence="7">Fourteen ClpP subunits assemble into 2 heptameric rings which stack back to back to give a disk-like structure with a central cavity, resembling the structure of eukaryotic proteasomes.</text>
</comment>
<dbReference type="SUPFAM" id="SSF52096">
    <property type="entry name" value="ClpP/crotonase"/>
    <property type="match status" value="1"/>
</dbReference>
<dbReference type="NCBIfam" id="NF001368">
    <property type="entry name" value="PRK00277.1"/>
    <property type="match status" value="1"/>
</dbReference>
<feature type="active site" evidence="8">
    <location>
        <position position="106"/>
    </location>
</feature>
<dbReference type="GO" id="GO:0004252">
    <property type="term" value="F:serine-type endopeptidase activity"/>
    <property type="evidence" value="ECO:0007669"/>
    <property type="project" value="UniProtKB-UniRule"/>
</dbReference>
<protein>
    <recommendedName>
        <fullName evidence="7 12">ATP-dependent Clp protease proteolytic subunit</fullName>
        <ecNumber evidence="7 10">3.4.21.92</ecNumber>
    </recommendedName>
    <alternativeName>
        <fullName evidence="7">Endopeptidase Clp</fullName>
    </alternativeName>
</protein>
<dbReference type="PANTHER" id="PTHR10381">
    <property type="entry name" value="ATP-DEPENDENT CLP PROTEASE PROTEOLYTIC SUBUNIT"/>
    <property type="match status" value="1"/>
</dbReference>
<evidence type="ECO:0000256" key="3">
    <source>
        <dbReference type="ARBA" id="ARBA00022670"/>
    </source>
</evidence>
<accession>A0A559SQ13</accession>
<evidence type="ECO:0000256" key="8">
    <source>
        <dbReference type="PROSITE-ProRule" id="PRU10085"/>
    </source>
</evidence>
<feature type="active site" evidence="7 9">
    <location>
        <position position="131"/>
    </location>
</feature>
<dbReference type="GO" id="GO:0006515">
    <property type="term" value="P:protein quality control for misfolded or incompletely synthesized proteins"/>
    <property type="evidence" value="ECO:0007669"/>
    <property type="project" value="TreeGrafter"/>
</dbReference>
<reference evidence="13 14" key="1">
    <citation type="submission" date="2019-06" db="EMBL/GenBank/DDBJ databases">
        <title>Pac Bio to generate improved reference genome sequences for organisms with transposon mutant libraries (support for FEBA project).</title>
        <authorList>
            <person name="Blow M."/>
        </authorList>
    </citation>
    <scope>NUCLEOTIDE SEQUENCE [LARGE SCALE GENOMIC DNA]</scope>
    <source>
        <strain evidence="13 14">USDA 1844</strain>
    </source>
</reference>
<dbReference type="FunFam" id="3.90.226.10:FF:000001">
    <property type="entry name" value="ATP-dependent Clp protease proteolytic subunit"/>
    <property type="match status" value="1"/>
</dbReference>
<evidence type="ECO:0000256" key="1">
    <source>
        <dbReference type="ARBA" id="ARBA00007039"/>
    </source>
</evidence>
<dbReference type="NCBIfam" id="TIGR00493">
    <property type="entry name" value="clpP"/>
    <property type="match status" value="1"/>
</dbReference>
<comment type="caution">
    <text evidence="13">The sequence shown here is derived from an EMBL/GenBank/DDBJ whole genome shotgun (WGS) entry which is preliminary data.</text>
</comment>
<dbReference type="InterPro" id="IPR023562">
    <property type="entry name" value="ClpP/TepA"/>
</dbReference>
<dbReference type="CDD" id="cd07017">
    <property type="entry name" value="S14_ClpP_2"/>
    <property type="match status" value="1"/>
</dbReference>
<evidence type="ECO:0000256" key="2">
    <source>
        <dbReference type="ARBA" id="ARBA00022490"/>
    </source>
</evidence>
<keyword evidence="4 7" id="KW-0378">Hydrolase</keyword>
<evidence type="ECO:0000256" key="9">
    <source>
        <dbReference type="PROSITE-ProRule" id="PRU10086"/>
    </source>
</evidence>